<feature type="transmembrane region" description="Helical" evidence="7">
    <location>
        <begin position="299"/>
        <end position="321"/>
    </location>
</feature>
<reference evidence="10" key="1">
    <citation type="submission" date="2021-02" db="EMBL/GenBank/DDBJ databases">
        <title>Phycicoccus sp. MQZ13P-5T, whole genome shotgun sequence.</title>
        <authorList>
            <person name="Tuo L."/>
        </authorList>
    </citation>
    <scope>NUCLEOTIDE SEQUENCE</scope>
    <source>
        <strain evidence="10">MQZ13P-5</strain>
    </source>
</reference>
<feature type="transmembrane region" description="Helical" evidence="7">
    <location>
        <begin position="137"/>
        <end position="161"/>
    </location>
</feature>
<dbReference type="PROSITE" id="PS50928">
    <property type="entry name" value="ABC_TM1"/>
    <property type="match status" value="1"/>
</dbReference>
<evidence type="ECO:0000256" key="2">
    <source>
        <dbReference type="ARBA" id="ARBA00022448"/>
    </source>
</evidence>
<sequence length="329" mass="35510">MTSRTTTPPSPAAAAVPPVPAPPTAAPRRRPGRAGRTGGRLPLLLVLPTLVLLVAALGYPVGWQLVTSLRKFGLQQQFGAPPEWVGLDNYVRLVTDPTLWAVVVRSVVFCLVTAFVTVAVGGAVAVLMNSVGRWARLVLQVSLLLAWAMPVVAAMTVWIWIVDWRRGLLNWLLVHVGVEGAAGHNWLAQPLSFFVVASVVVVWMSVPFVALSIYAGLTQVGQEVVEASMLDGAGGWQRLRYIYAPLVAPVLSIVLLLQVIWDLRVFTQIKLLQDAGSVANETNLLGTYVYQLGTGKGDFGTASAVSVLMLLLTVALSWRYVRSLMAQEN</sequence>
<name>A0ABS2CIZ6_9MICO</name>
<dbReference type="PANTHER" id="PTHR43227:SF8">
    <property type="entry name" value="DIACETYLCHITOBIOSE UPTAKE SYSTEM PERMEASE PROTEIN DASB"/>
    <property type="match status" value="1"/>
</dbReference>
<evidence type="ECO:0000256" key="6">
    <source>
        <dbReference type="ARBA" id="ARBA00023136"/>
    </source>
</evidence>
<keyword evidence="6 7" id="KW-0472">Membrane</keyword>
<evidence type="ECO:0000256" key="7">
    <source>
        <dbReference type="RuleBase" id="RU363032"/>
    </source>
</evidence>
<dbReference type="InterPro" id="IPR035906">
    <property type="entry name" value="MetI-like_sf"/>
</dbReference>
<dbReference type="PANTHER" id="PTHR43227">
    <property type="entry name" value="BLL4140 PROTEIN"/>
    <property type="match status" value="1"/>
</dbReference>
<feature type="transmembrane region" description="Helical" evidence="7">
    <location>
        <begin position="41"/>
        <end position="61"/>
    </location>
</feature>
<feature type="transmembrane region" description="Helical" evidence="7">
    <location>
        <begin position="193"/>
        <end position="220"/>
    </location>
</feature>
<dbReference type="InterPro" id="IPR050809">
    <property type="entry name" value="UgpAE/MalFG_permease"/>
</dbReference>
<feature type="compositionally biased region" description="Low complexity" evidence="8">
    <location>
        <begin position="1"/>
        <end position="16"/>
    </location>
</feature>
<feature type="transmembrane region" description="Helical" evidence="7">
    <location>
        <begin position="99"/>
        <end position="125"/>
    </location>
</feature>
<dbReference type="InterPro" id="IPR000515">
    <property type="entry name" value="MetI-like"/>
</dbReference>
<dbReference type="EMBL" id="JAFDVD010000007">
    <property type="protein sequence ID" value="MBM6399846.1"/>
    <property type="molecule type" value="Genomic_DNA"/>
</dbReference>
<keyword evidence="2 7" id="KW-0813">Transport</keyword>
<evidence type="ECO:0000313" key="11">
    <source>
        <dbReference type="Proteomes" id="UP001430172"/>
    </source>
</evidence>
<feature type="transmembrane region" description="Helical" evidence="7">
    <location>
        <begin position="241"/>
        <end position="261"/>
    </location>
</feature>
<feature type="domain" description="ABC transmembrane type-1" evidence="9">
    <location>
        <begin position="103"/>
        <end position="320"/>
    </location>
</feature>
<evidence type="ECO:0000256" key="3">
    <source>
        <dbReference type="ARBA" id="ARBA00022475"/>
    </source>
</evidence>
<evidence type="ECO:0000256" key="1">
    <source>
        <dbReference type="ARBA" id="ARBA00004651"/>
    </source>
</evidence>
<dbReference type="SUPFAM" id="SSF161098">
    <property type="entry name" value="MetI-like"/>
    <property type="match status" value="1"/>
</dbReference>
<dbReference type="CDD" id="cd06261">
    <property type="entry name" value="TM_PBP2"/>
    <property type="match status" value="1"/>
</dbReference>
<dbReference type="Proteomes" id="UP001430172">
    <property type="component" value="Unassembled WGS sequence"/>
</dbReference>
<dbReference type="RefSeq" id="WP_204130342.1">
    <property type="nucleotide sequence ID" value="NZ_JAFDVD010000007.1"/>
</dbReference>
<comment type="caution">
    <text evidence="10">The sequence shown here is derived from an EMBL/GenBank/DDBJ whole genome shotgun (WGS) entry which is preliminary data.</text>
</comment>
<evidence type="ECO:0000256" key="8">
    <source>
        <dbReference type="SAM" id="MobiDB-lite"/>
    </source>
</evidence>
<feature type="region of interest" description="Disordered" evidence="8">
    <location>
        <begin position="1"/>
        <end position="35"/>
    </location>
</feature>
<dbReference type="Gene3D" id="1.10.3720.10">
    <property type="entry name" value="MetI-like"/>
    <property type="match status" value="1"/>
</dbReference>
<dbReference type="Pfam" id="PF00528">
    <property type="entry name" value="BPD_transp_1"/>
    <property type="match status" value="1"/>
</dbReference>
<evidence type="ECO:0000313" key="10">
    <source>
        <dbReference type="EMBL" id="MBM6399846.1"/>
    </source>
</evidence>
<keyword evidence="11" id="KW-1185">Reference proteome</keyword>
<comment type="subcellular location">
    <subcellularLocation>
        <location evidence="1 7">Cell membrane</location>
        <topology evidence="1 7">Multi-pass membrane protein</topology>
    </subcellularLocation>
</comment>
<organism evidence="10 11">
    <name type="scientific">Phycicoccus sonneratiae</name>
    <dbReference type="NCBI Taxonomy" id="2807628"/>
    <lineage>
        <taxon>Bacteria</taxon>
        <taxon>Bacillati</taxon>
        <taxon>Actinomycetota</taxon>
        <taxon>Actinomycetes</taxon>
        <taxon>Micrococcales</taxon>
        <taxon>Intrasporangiaceae</taxon>
        <taxon>Phycicoccus</taxon>
    </lineage>
</organism>
<keyword evidence="4 7" id="KW-0812">Transmembrane</keyword>
<keyword evidence="3" id="KW-1003">Cell membrane</keyword>
<gene>
    <name evidence="10" type="ORF">JQN70_05575</name>
</gene>
<comment type="similarity">
    <text evidence="7">Belongs to the binding-protein-dependent transport system permease family.</text>
</comment>
<protein>
    <submittedName>
        <fullName evidence="10">Sugar ABC transporter permease</fullName>
    </submittedName>
</protein>
<evidence type="ECO:0000256" key="4">
    <source>
        <dbReference type="ARBA" id="ARBA00022692"/>
    </source>
</evidence>
<evidence type="ECO:0000259" key="9">
    <source>
        <dbReference type="PROSITE" id="PS50928"/>
    </source>
</evidence>
<keyword evidence="5 7" id="KW-1133">Transmembrane helix</keyword>
<evidence type="ECO:0000256" key="5">
    <source>
        <dbReference type="ARBA" id="ARBA00022989"/>
    </source>
</evidence>
<proteinExistence type="inferred from homology"/>
<accession>A0ABS2CIZ6</accession>